<name>A0A8M1KM87_CLUHA</name>
<feature type="chain" id="PRO_5035445522" evidence="1">
    <location>
        <begin position="21"/>
        <end position="98"/>
    </location>
</feature>
<evidence type="ECO:0000313" key="2">
    <source>
        <dbReference type="Proteomes" id="UP000515152"/>
    </source>
</evidence>
<dbReference type="CTD" id="346"/>
<proteinExistence type="predicted"/>
<dbReference type="RefSeq" id="XP_042565171.1">
    <property type="nucleotide sequence ID" value="XM_042709237.1"/>
</dbReference>
<keyword evidence="1" id="KW-0732">Signal</keyword>
<evidence type="ECO:0000256" key="1">
    <source>
        <dbReference type="SAM" id="SignalP"/>
    </source>
</evidence>
<dbReference type="OrthoDB" id="8899517at2759"/>
<feature type="signal peptide" evidence="1">
    <location>
        <begin position="1"/>
        <end position="20"/>
    </location>
</feature>
<accession>A0A8M1KM87</accession>
<dbReference type="KEGG" id="char:122133311"/>
<keyword evidence="2" id="KW-1185">Reference proteome</keyword>
<organism evidence="2 3">
    <name type="scientific">Clupea harengus</name>
    <name type="common">Atlantic herring</name>
    <dbReference type="NCBI Taxonomy" id="7950"/>
    <lineage>
        <taxon>Eukaryota</taxon>
        <taxon>Metazoa</taxon>
        <taxon>Chordata</taxon>
        <taxon>Craniata</taxon>
        <taxon>Vertebrata</taxon>
        <taxon>Euteleostomi</taxon>
        <taxon>Actinopterygii</taxon>
        <taxon>Neopterygii</taxon>
        <taxon>Teleostei</taxon>
        <taxon>Clupei</taxon>
        <taxon>Clupeiformes</taxon>
        <taxon>Clupeoidei</taxon>
        <taxon>Clupeidae</taxon>
        <taxon>Clupea</taxon>
    </lineage>
</organism>
<sequence>MSKNLAVLAIIFILQGYIQGSTPPPESESPGVIQRSRDLYWSTVERVQSVGEMVKGLAEMYYEDHVKGRVDPYLTWPSFNYTSAWNRVKARVPWSSGD</sequence>
<reference evidence="3" key="1">
    <citation type="submission" date="2025-08" db="UniProtKB">
        <authorList>
            <consortium name="RefSeq"/>
        </authorList>
    </citation>
    <scope>IDENTIFICATION</scope>
</reference>
<evidence type="ECO:0000313" key="3">
    <source>
        <dbReference type="RefSeq" id="XP_042565171.1"/>
    </source>
</evidence>
<protein>
    <submittedName>
        <fullName evidence="3">Apolipoprotein C-IV</fullName>
    </submittedName>
</protein>
<gene>
    <name evidence="3" type="primary">apoc4</name>
</gene>
<dbReference type="AlphaFoldDB" id="A0A8M1KM87"/>
<dbReference type="Proteomes" id="UP000515152">
    <property type="component" value="Chromosome 11"/>
</dbReference>
<dbReference type="GeneID" id="122133311"/>